<dbReference type="OrthoDB" id="5244350at2"/>
<gene>
    <name evidence="3" type="ORF">Desgi_3609</name>
</gene>
<dbReference type="RefSeq" id="WP_006520323.1">
    <property type="nucleotide sequence ID" value="NC_021184.1"/>
</dbReference>
<sequence>MGNTNGKINQHTYNGQSEFPNPLEIWKQMYYLTEKSWSKTVNSIISTDSASKSLVQFMNLYLDYEKIFRKGMDQYFEAAPVPSKKDIARVAKLVIGVEDKVDDLESNIEKNMTRLVSNLALLVDNLELKQDRNTVKELELEQIREAIESINQKLSGLTEKMDGLSVVQNDSTNRTQGKPGKKLKGGATLAEEKVNDFSQEQ</sequence>
<protein>
    <recommendedName>
        <fullName evidence="5">Poly(3-hydroxyalkanoate) polymerase subunit PhaE</fullName>
    </recommendedName>
</protein>
<evidence type="ECO:0000256" key="1">
    <source>
        <dbReference type="SAM" id="Coils"/>
    </source>
</evidence>
<reference evidence="3 4" key="1">
    <citation type="submission" date="2012-01" db="EMBL/GenBank/DDBJ databases">
        <title>Complete sequence of Desulfotomaculum gibsoniae DSM 7213.</title>
        <authorList>
            <consortium name="US DOE Joint Genome Institute"/>
            <person name="Lucas S."/>
            <person name="Han J."/>
            <person name="Lapidus A."/>
            <person name="Cheng J.-F."/>
            <person name="Goodwin L."/>
            <person name="Pitluck S."/>
            <person name="Peters L."/>
            <person name="Ovchinnikova G."/>
            <person name="Teshima H."/>
            <person name="Detter J.C."/>
            <person name="Han C."/>
            <person name="Tapia R."/>
            <person name="Land M."/>
            <person name="Hauser L."/>
            <person name="Kyrpides N."/>
            <person name="Ivanova N."/>
            <person name="Pagani I."/>
            <person name="Parshina S."/>
            <person name="Plugge C."/>
            <person name="Muyzer G."/>
            <person name="Kuever J."/>
            <person name="Ivanova A."/>
            <person name="Nazina T."/>
            <person name="Klenk H.-P."/>
            <person name="Brambilla E."/>
            <person name="Spring S."/>
            <person name="Stams A.F."/>
            <person name="Woyke T."/>
        </authorList>
    </citation>
    <scope>NUCLEOTIDE SEQUENCE [LARGE SCALE GENOMIC DNA]</scope>
    <source>
        <strain evidence="3 4">DSM 7213</strain>
    </source>
</reference>
<dbReference type="STRING" id="767817.Desgi_3609"/>
<dbReference type="EMBL" id="CP003273">
    <property type="protein sequence ID" value="AGL02932.1"/>
    <property type="molecule type" value="Genomic_DNA"/>
</dbReference>
<feature type="coiled-coil region" evidence="1">
    <location>
        <begin position="133"/>
        <end position="160"/>
    </location>
</feature>
<keyword evidence="1" id="KW-0175">Coiled coil</keyword>
<accession>R4KMY0</accession>
<evidence type="ECO:0008006" key="5">
    <source>
        <dbReference type="Google" id="ProtNLM"/>
    </source>
</evidence>
<dbReference type="HOGENOM" id="CLU_1358604_0_0_9"/>
<dbReference type="Proteomes" id="UP000013520">
    <property type="component" value="Chromosome"/>
</dbReference>
<name>R4KMY0_9FIRM</name>
<proteinExistence type="predicted"/>
<dbReference type="AlphaFoldDB" id="R4KMY0"/>
<feature type="region of interest" description="Disordered" evidence="2">
    <location>
        <begin position="169"/>
        <end position="201"/>
    </location>
</feature>
<evidence type="ECO:0000313" key="4">
    <source>
        <dbReference type="Proteomes" id="UP000013520"/>
    </source>
</evidence>
<dbReference type="KEGG" id="dgi:Desgi_3609"/>
<dbReference type="eggNOG" id="ENOG5033FV9">
    <property type="taxonomic scope" value="Bacteria"/>
</dbReference>
<evidence type="ECO:0000313" key="3">
    <source>
        <dbReference type="EMBL" id="AGL02932.1"/>
    </source>
</evidence>
<keyword evidence="4" id="KW-1185">Reference proteome</keyword>
<evidence type="ECO:0000256" key="2">
    <source>
        <dbReference type="SAM" id="MobiDB-lite"/>
    </source>
</evidence>
<organism evidence="3 4">
    <name type="scientific">Desulfoscipio gibsoniae DSM 7213</name>
    <dbReference type="NCBI Taxonomy" id="767817"/>
    <lineage>
        <taxon>Bacteria</taxon>
        <taxon>Bacillati</taxon>
        <taxon>Bacillota</taxon>
        <taxon>Clostridia</taxon>
        <taxon>Eubacteriales</taxon>
        <taxon>Desulfallaceae</taxon>
        <taxon>Desulfoscipio</taxon>
    </lineage>
</organism>